<sequence>MGNGKNEESEDESSEDVTEDSSEEVSEESEEWDEEEVEDVDDNPTNQPLISPRLPALQLEDHTHMRLSRLQQLMDSDLVYFRENETRDFLKLQELNKALVHHLKSYHKYGMDVLEQEHRKTAEMGRNLQRQNLAAISQRIAKAQQELSKKKSAQSQVRQEQYDKWQKRKDMERKDRLDVQKRMAGVGLEPISPRLQGDDVTKMKNQLGEKDLEIKKLKDEVRALKNVQRIQGRALKTMDVEQQHLPKALHDMAEENSSLKEKLHKLKHQAAKDQKLIIDQHEIISKLKSQLNDCNGDGLERDNRKKERARSVQAPKKMEETKATQHVKRMSESTKGGADKQVKTVVTVLEEDDRPIYIYSPESSMVHSLIHSYKILNKYRVVLPLPLSDSDLEEYHSDRYIQYIKDGDHQQNAITNAEFGLDMDCPTFQGMHRYAQLVAGGSVRCAREVIRLDKMRKREGGEARRPPLAVHWDGGRHHARCDEASGFCYVQDIALCILNLMEEYERVLYVDLDVHHGDGVEEAFYYSDRVLTLSIHKYAPGFFPGTGDQSSTGSGSDVRSHITKVSSSVLKHFDPHAVVVQCGADCLSFDPLGGFNLNIHDVAHCVSVLRSWCLPLIILGGGGYNNSNTARCWANLTAKMVDITLDNDIPTHHFFEKYSPDFLLYDEKDVKQMENKNSREHVEKVTQNALAMIEKLKIE</sequence>
<dbReference type="Pfam" id="PF00850">
    <property type="entry name" value="Hist_deacetyl"/>
    <property type="match status" value="1"/>
</dbReference>
<comment type="cofactor">
    <cofactor evidence="1">
        <name>a divalent metal cation</name>
        <dbReference type="ChEBI" id="CHEBI:60240"/>
    </cofactor>
</comment>
<evidence type="ECO:0000256" key="4">
    <source>
        <dbReference type="ARBA" id="ARBA00004496"/>
    </source>
</evidence>
<feature type="domain" description="Histone deacetylase" evidence="21">
    <location>
        <begin position="365"/>
        <end position="639"/>
    </location>
</feature>
<feature type="region of interest" description="Disordered" evidence="20">
    <location>
        <begin position="146"/>
        <end position="173"/>
    </location>
</feature>
<evidence type="ECO:0000256" key="13">
    <source>
        <dbReference type="ARBA" id="ARBA00023015"/>
    </source>
</evidence>
<dbReference type="InterPro" id="IPR023696">
    <property type="entry name" value="Ureohydrolase_dom_sf"/>
</dbReference>
<keyword evidence="14" id="KW-0804">Transcription</keyword>
<evidence type="ECO:0000256" key="8">
    <source>
        <dbReference type="ARBA" id="ARBA00022490"/>
    </source>
</evidence>
<dbReference type="GO" id="GO:0005737">
    <property type="term" value="C:cytoplasm"/>
    <property type="evidence" value="ECO:0007669"/>
    <property type="project" value="UniProtKB-SubCell"/>
</dbReference>
<feature type="compositionally biased region" description="Acidic residues" evidence="20">
    <location>
        <begin position="8"/>
        <end position="42"/>
    </location>
</feature>
<keyword evidence="11" id="KW-0378">Hydrolase</keyword>
<keyword evidence="19" id="KW-0175">Coiled coil</keyword>
<dbReference type="InParanoid" id="A0A2P6N1V1"/>
<evidence type="ECO:0000256" key="1">
    <source>
        <dbReference type="ARBA" id="ARBA00001968"/>
    </source>
</evidence>
<feature type="region of interest" description="Disordered" evidence="20">
    <location>
        <begin position="295"/>
        <end position="338"/>
    </location>
</feature>
<dbReference type="InterPro" id="IPR000286">
    <property type="entry name" value="HDACs"/>
</dbReference>
<evidence type="ECO:0000256" key="3">
    <source>
        <dbReference type="ARBA" id="ARBA00004286"/>
    </source>
</evidence>
<dbReference type="OrthoDB" id="1918432at2759"/>
<evidence type="ECO:0000313" key="22">
    <source>
        <dbReference type="EMBL" id="PRP77915.1"/>
    </source>
</evidence>
<dbReference type="GO" id="GO:0046872">
    <property type="term" value="F:metal ion binding"/>
    <property type="evidence" value="ECO:0007669"/>
    <property type="project" value="UniProtKB-KW"/>
</dbReference>
<evidence type="ECO:0000256" key="17">
    <source>
        <dbReference type="ARBA" id="ARBA00041964"/>
    </source>
</evidence>
<feature type="region of interest" description="Disordered" evidence="20">
    <location>
        <begin position="1"/>
        <end position="55"/>
    </location>
</feature>
<dbReference type="EMBL" id="MDYQ01000250">
    <property type="protein sequence ID" value="PRP77915.1"/>
    <property type="molecule type" value="Genomic_DNA"/>
</dbReference>
<evidence type="ECO:0000256" key="10">
    <source>
        <dbReference type="ARBA" id="ARBA00022723"/>
    </source>
</evidence>
<evidence type="ECO:0000313" key="23">
    <source>
        <dbReference type="Proteomes" id="UP000241769"/>
    </source>
</evidence>
<dbReference type="InterPro" id="IPR003084">
    <property type="entry name" value="HDAC_I/II"/>
</dbReference>
<dbReference type="Gene3D" id="3.40.800.20">
    <property type="entry name" value="Histone deacetylase domain"/>
    <property type="match status" value="1"/>
</dbReference>
<evidence type="ECO:0000256" key="12">
    <source>
        <dbReference type="ARBA" id="ARBA00022853"/>
    </source>
</evidence>
<dbReference type="GO" id="GO:0005694">
    <property type="term" value="C:chromosome"/>
    <property type="evidence" value="ECO:0007669"/>
    <property type="project" value="UniProtKB-SubCell"/>
</dbReference>
<evidence type="ECO:0000256" key="18">
    <source>
        <dbReference type="ARBA" id="ARBA00042783"/>
    </source>
</evidence>
<dbReference type="GO" id="GO:0031507">
    <property type="term" value="P:heterochromatin formation"/>
    <property type="evidence" value="ECO:0007669"/>
    <property type="project" value="TreeGrafter"/>
</dbReference>
<dbReference type="STRING" id="1890364.A0A2P6N1V1"/>
<evidence type="ECO:0000256" key="5">
    <source>
        <dbReference type="ARBA" id="ARBA00006457"/>
    </source>
</evidence>
<evidence type="ECO:0000256" key="9">
    <source>
        <dbReference type="ARBA" id="ARBA00022491"/>
    </source>
</evidence>
<keyword evidence="12" id="KW-0156">Chromatin regulator</keyword>
<reference evidence="22 23" key="1">
    <citation type="journal article" date="2018" name="Genome Biol. Evol.">
        <title>Multiple Roots of Fruiting Body Formation in Amoebozoa.</title>
        <authorList>
            <person name="Hillmann F."/>
            <person name="Forbes G."/>
            <person name="Novohradska S."/>
            <person name="Ferling I."/>
            <person name="Riege K."/>
            <person name="Groth M."/>
            <person name="Westermann M."/>
            <person name="Marz M."/>
            <person name="Spaller T."/>
            <person name="Winckler T."/>
            <person name="Schaap P."/>
            <person name="Glockner G."/>
        </authorList>
    </citation>
    <scope>NUCLEOTIDE SEQUENCE [LARGE SCALE GENOMIC DNA]</scope>
    <source>
        <strain evidence="22 23">Jena</strain>
    </source>
</reference>
<comment type="caution">
    <text evidence="22">The sequence shown here is derived from an EMBL/GenBank/DDBJ whole genome shotgun (WGS) entry which is preliminary data.</text>
</comment>
<evidence type="ECO:0000256" key="14">
    <source>
        <dbReference type="ARBA" id="ARBA00023163"/>
    </source>
</evidence>
<dbReference type="PRINTS" id="PR01271">
    <property type="entry name" value="HISDACETLASE"/>
</dbReference>
<organism evidence="22 23">
    <name type="scientific">Planoprotostelium fungivorum</name>
    <dbReference type="NCBI Taxonomy" id="1890364"/>
    <lineage>
        <taxon>Eukaryota</taxon>
        <taxon>Amoebozoa</taxon>
        <taxon>Evosea</taxon>
        <taxon>Variosea</taxon>
        <taxon>Cavosteliida</taxon>
        <taxon>Cavosteliaceae</taxon>
        <taxon>Planoprotostelium</taxon>
    </lineage>
</organism>
<keyword evidence="13" id="KW-0805">Transcription regulation</keyword>
<evidence type="ECO:0000256" key="20">
    <source>
        <dbReference type="SAM" id="MobiDB-lite"/>
    </source>
</evidence>
<gene>
    <name evidence="22" type="ORF">PROFUN_08449</name>
</gene>
<evidence type="ECO:0000256" key="2">
    <source>
        <dbReference type="ARBA" id="ARBA00004123"/>
    </source>
</evidence>
<dbReference type="Proteomes" id="UP000241769">
    <property type="component" value="Unassembled WGS sequence"/>
</dbReference>
<comment type="similarity">
    <text evidence="5">Belongs to the histone deacetylase family. HD type 1 subfamily.</text>
</comment>
<feature type="compositionally biased region" description="Basic and acidic residues" evidence="20">
    <location>
        <begin position="160"/>
        <end position="173"/>
    </location>
</feature>
<keyword evidence="15" id="KW-0539">Nucleus</keyword>
<evidence type="ECO:0000256" key="15">
    <source>
        <dbReference type="ARBA" id="ARBA00023242"/>
    </source>
</evidence>
<feature type="coiled-coil region" evidence="19">
    <location>
        <begin position="200"/>
        <end position="269"/>
    </location>
</feature>
<keyword evidence="7" id="KW-0158">Chromosome</keyword>
<dbReference type="PANTHER" id="PTHR10625">
    <property type="entry name" value="HISTONE DEACETYLASE HDAC1-RELATED"/>
    <property type="match status" value="1"/>
</dbReference>
<evidence type="ECO:0000256" key="7">
    <source>
        <dbReference type="ARBA" id="ARBA00022454"/>
    </source>
</evidence>
<evidence type="ECO:0000256" key="16">
    <source>
        <dbReference type="ARBA" id="ARBA00040347"/>
    </source>
</evidence>
<dbReference type="InterPro" id="IPR023801">
    <property type="entry name" value="His_deacetylse_dom"/>
</dbReference>
<dbReference type="SUPFAM" id="SSF52768">
    <property type="entry name" value="Arginase/deacetylase"/>
    <property type="match status" value="1"/>
</dbReference>
<keyword evidence="23" id="KW-1185">Reference proteome</keyword>
<keyword evidence="10" id="KW-0479">Metal-binding</keyword>
<dbReference type="GO" id="GO:0005634">
    <property type="term" value="C:nucleus"/>
    <property type="evidence" value="ECO:0007669"/>
    <property type="project" value="UniProtKB-SubCell"/>
</dbReference>
<proteinExistence type="inferred from homology"/>
<accession>A0A2P6N1V1</accession>
<dbReference type="PRINTS" id="PR01270">
    <property type="entry name" value="HDASUPER"/>
</dbReference>
<evidence type="ECO:0000256" key="6">
    <source>
        <dbReference type="ARBA" id="ARBA00012111"/>
    </source>
</evidence>
<evidence type="ECO:0000256" key="11">
    <source>
        <dbReference type="ARBA" id="ARBA00022801"/>
    </source>
</evidence>
<dbReference type="EC" id="3.5.1.98" evidence="6"/>
<comment type="subcellular location">
    <subcellularLocation>
        <location evidence="3">Chromosome</location>
    </subcellularLocation>
    <subcellularLocation>
        <location evidence="4">Cytoplasm</location>
    </subcellularLocation>
    <subcellularLocation>
        <location evidence="2">Nucleus</location>
    </subcellularLocation>
</comment>
<keyword evidence="9" id="KW-0678">Repressor</keyword>
<dbReference type="InterPro" id="IPR037138">
    <property type="entry name" value="His_deacetylse_dom_sf"/>
</dbReference>
<protein>
    <recommendedName>
        <fullName evidence="16">Histone deacetylase 8</fullName>
        <ecNumber evidence="6">3.5.1.98</ecNumber>
    </recommendedName>
    <alternativeName>
        <fullName evidence="17">Protein deacetylase HDAC8</fullName>
    </alternativeName>
    <alternativeName>
        <fullName evidence="18">Protein decrotonylase HDAC8</fullName>
    </alternativeName>
</protein>
<dbReference type="GO" id="GO:0141221">
    <property type="term" value="F:histone deacetylase activity, hydrolytic mechanism"/>
    <property type="evidence" value="ECO:0007669"/>
    <property type="project" value="UniProtKB-EC"/>
</dbReference>
<feature type="compositionally biased region" description="Basic and acidic residues" evidence="20">
    <location>
        <begin position="316"/>
        <end position="338"/>
    </location>
</feature>
<dbReference type="PANTHER" id="PTHR10625:SF14">
    <property type="entry name" value="HISTONE DEACETYLASE 8"/>
    <property type="match status" value="1"/>
</dbReference>
<evidence type="ECO:0000259" key="21">
    <source>
        <dbReference type="Pfam" id="PF00850"/>
    </source>
</evidence>
<keyword evidence="8" id="KW-0963">Cytoplasm</keyword>
<evidence type="ECO:0000256" key="19">
    <source>
        <dbReference type="SAM" id="Coils"/>
    </source>
</evidence>
<dbReference type="AlphaFoldDB" id="A0A2P6N1V1"/>
<name>A0A2P6N1V1_9EUKA</name>